<dbReference type="InterPro" id="IPR052897">
    <property type="entry name" value="Sec-Metab_Biosynth_Hydrolase"/>
</dbReference>
<dbReference type="GO" id="GO:0016787">
    <property type="term" value="F:hydrolase activity"/>
    <property type="evidence" value="ECO:0007669"/>
    <property type="project" value="UniProtKB-KW"/>
</dbReference>
<dbReference type="PANTHER" id="PTHR37017">
    <property type="entry name" value="AB HYDROLASE-1 DOMAIN-CONTAINING PROTEIN-RELATED"/>
    <property type="match status" value="1"/>
</dbReference>
<dbReference type="RefSeq" id="WP_133314684.1">
    <property type="nucleotide sequence ID" value="NZ_SMTL01000001.1"/>
</dbReference>
<protein>
    <submittedName>
        <fullName evidence="3">Alpha/beta hydrolase</fullName>
    </submittedName>
</protein>
<evidence type="ECO:0000256" key="1">
    <source>
        <dbReference type="SAM" id="SignalP"/>
    </source>
</evidence>
<comment type="caution">
    <text evidence="3">The sequence shown here is derived from an EMBL/GenBank/DDBJ whole genome shotgun (WGS) entry which is preliminary data.</text>
</comment>
<dbReference type="Pfam" id="PF12697">
    <property type="entry name" value="Abhydrolase_6"/>
    <property type="match status" value="1"/>
</dbReference>
<dbReference type="InterPro" id="IPR029058">
    <property type="entry name" value="AB_hydrolase_fold"/>
</dbReference>
<feature type="domain" description="AB hydrolase-1" evidence="2">
    <location>
        <begin position="29"/>
        <end position="241"/>
    </location>
</feature>
<keyword evidence="1" id="KW-0732">Signal</keyword>
<dbReference type="Gene3D" id="3.40.50.1820">
    <property type="entry name" value="alpha/beta hydrolase"/>
    <property type="match status" value="1"/>
</dbReference>
<dbReference type="OrthoDB" id="9814966at2"/>
<dbReference type="PANTHER" id="PTHR37017:SF11">
    <property type="entry name" value="ESTERASE_LIPASE_THIOESTERASE DOMAIN-CONTAINING PROTEIN"/>
    <property type="match status" value="1"/>
</dbReference>
<dbReference type="Proteomes" id="UP000295238">
    <property type="component" value="Unassembled WGS sequence"/>
</dbReference>
<evidence type="ECO:0000259" key="2">
    <source>
        <dbReference type="Pfam" id="PF12697"/>
    </source>
</evidence>
<dbReference type="SUPFAM" id="SSF53474">
    <property type="entry name" value="alpha/beta-Hydrolases"/>
    <property type="match status" value="1"/>
</dbReference>
<organism evidence="3 4">
    <name type="scientific">Rhizobium deserti</name>
    <dbReference type="NCBI Taxonomy" id="2547961"/>
    <lineage>
        <taxon>Bacteria</taxon>
        <taxon>Pseudomonadati</taxon>
        <taxon>Pseudomonadota</taxon>
        <taxon>Alphaproteobacteria</taxon>
        <taxon>Hyphomicrobiales</taxon>
        <taxon>Rhizobiaceae</taxon>
        <taxon>Rhizobium/Agrobacterium group</taxon>
        <taxon>Rhizobium</taxon>
    </lineage>
</organism>
<dbReference type="EMBL" id="SMTL01000001">
    <property type="protein sequence ID" value="TDK39235.1"/>
    <property type="molecule type" value="Genomic_DNA"/>
</dbReference>
<proteinExistence type="predicted"/>
<evidence type="ECO:0000313" key="3">
    <source>
        <dbReference type="EMBL" id="TDK39235.1"/>
    </source>
</evidence>
<feature type="chain" id="PRO_5020819494" evidence="1">
    <location>
        <begin position="23"/>
        <end position="250"/>
    </location>
</feature>
<sequence>MRKVIISATAALLSAFASVASAQTPAKNVVLVHGAFVDETSWQPVADLLAKRGYHVTLVKNPLTSLEDDVRATREALAQQSGPTVLVGHSWGGVVITEAGDDPKVTALVYVSAFAPEKGESVAALGKNGTQTEGIKSIRADQKGFLTIDPQAFPKVIAADLPDSIGQALAKSQLPLNHVKFDTAVTRAAWHDKPSFYVVSTQDKLLDPRDQHFFANRIKAQTVEVEGSHASLVVRAKDVADIIEKAASSK</sequence>
<accession>A0A4R5UMW5</accession>
<feature type="signal peptide" evidence="1">
    <location>
        <begin position="1"/>
        <end position="22"/>
    </location>
</feature>
<name>A0A4R5UMW5_9HYPH</name>
<dbReference type="AlphaFoldDB" id="A0A4R5UMW5"/>
<reference evidence="3 4" key="1">
    <citation type="submission" date="2019-03" db="EMBL/GenBank/DDBJ databases">
        <title>Rhizobium sp. nov., an bacterium isolated from biocrust in Mu Us Desert.</title>
        <authorList>
            <person name="Lixiong L."/>
        </authorList>
    </citation>
    <scope>NUCLEOTIDE SEQUENCE [LARGE SCALE GENOMIC DNA]</scope>
    <source>
        <strain evidence="3 4">SPY-1</strain>
    </source>
</reference>
<keyword evidence="3" id="KW-0378">Hydrolase</keyword>
<gene>
    <name evidence="3" type="ORF">E2F50_03685</name>
</gene>
<keyword evidence="4" id="KW-1185">Reference proteome</keyword>
<dbReference type="InterPro" id="IPR000073">
    <property type="entry name" value="AB_hydrolase_1"/>
</dbReference>
<evidence type="ECO:0000313" key="4">
    <source>
        <dbReference type="Proteomes" id="UP000295238"/>
    </source>
</evidence>